<reference evidence="1 2" key="1">
    <citation type="submission" date="2019-12" db="EMBL/GenBank/DDBJ databases">
        <title>Nocardia sp. nov. ET3-3 isolated from soil.</title>
        <authorList>
            <person name="Kanchanasin P."/>
            <person name="Tanasupawat S."/>
            <person name="Yuki M."/>
            <person name="Kudo T."/>
        </authorList>
    </citation>
    <scope>NUCLEOTIDE SEQUENCE [LARGE SCALE GENOMIC DNA]</scope>
    <source>
        <strain evidence="1 2">ET3-3</strain>
    </source>
</reference>
<gene>
    <name evidence="1" type="ORF">GPX89_25850</name>
</gene>
<protein>
    <submittedName>
        <fullName evidence="1">Uncharacterized protein</fullName>
    </submittedName>
</protein>
<name>A0A7K1V2E2_9NOCA</name>
<dbReference type="AlphaFoldDB" id="A0A7K1V2E2"/>
<accession>A0A7K1V2E2</accession>
<keyword evidence="2" id="KW-1185">Reference proteome</keyword>
<evidence type="ECO:0000313" key="2">
    <source>
        <dbReference type="Proteomes" id="UP000466794"/>
    </source>
</evidence>
<dbReference type="EMBL" id="WRPP01000005">
    <property type="protein sequence ID" value="MVU80662.1"/>
    <property type="molecule type" value="Genomic_DNA"/>
</dbReference>
<comment type="caution">
    <text evidence="1">The sequence shown here is derived from an EMBL/GenBank/DDBJ whole genome shotgun (WGS) entry which is preliminary data.</text>
</comment>
<evidence type="ECO:0000313" key="1">
    <source>
        <dbReference type="EMBL" id="MVU80662.1"/>
    </source>
</evidence>
<dbReference type="RefSeq" id="WP_157390249.1">
    <property type="nucleotide sequence ID" value="NZ_WRPP01000005.1"/>
</dbReference>
<organism evidence="1 2">
    <name type="scientific">Nocardia terrae</name>
    <dbReference type="NCBI Taxonomy" id="2675851"/>
    <lineage>
        <taxon>Bacteria</taxon>
        <taxon>Bacillati</taxon>
        <taxon>Actinomycetota</taxon>
        <taxon>Actinomycetes</taxon>
        <taxon>Mycobacteriales</taxon>
        <taxon>Nocardiaceae</taxon>
        <taxon>Nocardia</taxon>
    </lineage>
</organism>
<sequence>MDIDEAQEIRIVSQLLADCNPRIPETVVAITVDEALRKFDGCPIRDFVPLLVQRIAARKLAEYPDDD</sequence>
<dbReference type="Proteomes" id="UP000466794">
    <property type="component" value="Unassembled WGS sequence"/>
</dbReference>
<proteinExistence type="predicted"/>
<dbReference type="NCBIfam" id="NF046112">
    <property type="entry name" value="MSMEG_6209_Nter"/>
    <property type="match status" value="1"/>
</dbReference>